<gene>
    <name evidence="1" type="ORF">B0H16DRAFT_1890951</name>
</gene>
<keyword evidence="2" id="KW-1185">Reference proteome</keyword>
<organism evidence="1 2">
    <name type="scientific">Mycena metata</name>
    <dbReference type="NCBI Taxonomy" id="1033252"/>
    <lineage>
        <taxon>Eukaryota</taxon>
        <taxon>Fungi</taxon>
        <taxon>Dikarya</taxon>
        <taxon>Basidiomycota</taxon>
        <taxon>Agaricomycotina</taxon>
        <taxon>Agaricomycetes</taxon>
        <taxon>Agaricomycetidae</taxon>
        <taxon>Agaricales</taxon>
        <taxon>Marasmiineae</taxon>
        <taxon>Mycenaceae</taxon>
        <taxon>Mycena</taxon>
    </lineage>
</organism>
<name>A0AAD7IDY9_9AGAR</name>
<comment type="caution">
    <text evidence="1">The sequence shown here is derived from an EMBL/GenBank/DDBJ whole genome shotgun (WGS) entry which is preliminary data.</text>
</comment>
<dbReference type="EMBL" id="JARKIB010000105">
    <property type="protein sequence ID" value="KAJ7739876.1"/>
    <property type="molecule type" value="Genomic_DNA"/>
</dbReference>
<reference evidence="1" key="1">
    <citation type="submission" date="2023-03" db="EMBL/GenBank/DDBJ databases">
        <title>Massive genome expansion in bonnet fungi (Mycena s.s.) driven by repeated elements and novel gene families across ecological guilds.</title>
        <authorList>
            <consortium name="Lawrence Berkeley National Laboratory"/>
            <person name="Harder C.B."/>
            <person name="Miyauchi S."/>
            <person name="Viragh M."/>
            <person name="Kuo A."/>
            <person name="Thoen E."/>
            <person name="Andreopoulos B."/>
            <person name="Lu D."/>
            <person name="Skrede I."/>
            <person name="Drula E."/>
            <person name="Henrissat B."/>
            <person name="Morin E."/>
            <person name="Kohler A."/>
            <person name="Barry K."/>
            <person name="LaButti K."/>
            <person name="Morin E."/>
            <person name="Salamov A."/>
            <person name="Lipzen A."/>
            <person name="Mereny Z."/>
            <person name="Hegedus B."/>
            <person name="Baldrian P."/>
            <person name="Stursova M."/>
            <person name="Weitz H."/>
            <person name="Taylor A."/>
            <person name="Grigoriev I.V."/>
            <person name="Nagy L.G."/>
            <person name="Martin F."/>
            <person name="Kauserud H."/>
        </authorList>
    </citation>
    <scope>NUCLEOTIDE SEQUENCE</scope>
    <source>
        <strain evidence="1">CBHHK182m</strain>
    </source>
</reference>
<dbReference type="Proteomes" id="UP001215598">
    <property type="component" value="Unassembled WGS sequence"/>
</dbReference>
<dbReference type="AlphaFoldDB" id="A0AAD7IDY9"/>
<evidence type="ECO:0000313" key="2">
    <source>
        <dbReference type="Proteomes" id="UP001215598"/>
    </source>
</evidence>
<protein>
    <submittedName>
        <fullName evidence="1">Uncharacterized protein</fullName>
    </submittedName>
</protein>
<sequence>MSAFAFAYGSFRDILATGQLIVKIMVILRRGTRSTECTETEKELKSLGTDLANLTRMPVDDAVQASPLAQSVADRVQEEIRRCYSDMLRFYTKINTSNGGLIRKLLWTVSEDRQLSAFRMRVVERRTALGVLLGMLNSGALLTLQDRVIQGHTETQDTVANGVNSLARQLAVYQQQIIAVVRQVSHGVLEELLVVISPTGVSIPVPLAYCRTYLELARILHAYFEGKADRPKAPYWMVTSDDPPPVNSSIQP</sequence>
<proteinExistence type="predicted"/>
<accession>A0AAD7IDY9</accession>
<evidence type="ECO:0000313" key="1">
    <source>
        <dbReference type="EMBL" id="KAJ7739876.1"/>
    </source>
</evidence>